<dbReference type="GO" id="GO:0016740">
    <property type="term" value="F:transferase activity"/>
    <property type="evidence" value="ECO:0007669"/>
    <property type="project" value="UniProtKB-KW"/>
</dbReference>
<dbReference type="EMBL" id="BLJY01000010">
    <property type="protein sequence ID" value="GFF19435.1"/>
    <property type="molecule type" value="Genomic_DNA"/>
</dbReference>
<evidence type="ECO:0000256" key="1">
    <source>
        <dbReference type="SAM" id="MobiDB-lite"/>
    </source>
</evidence>
<feature type="region of interest" description="Disordered" evidence="1">
    <location>
        <begin position="329"/>
        <end position="449"/>
    </location>
</feature>
<name>A0A5M3ZD91_ASPTE</name>
<proteinExistence type="predicted"/>
<evidence type="ECO:0000313" key="3">
    <source>
        <dbReference type="Proteomes" id="UP000452235"/>
    </source>
</evidence>
<feature type="compositionally biased region" description="Low complexity" evidence="1">
    <location>
        <begin position="196"/>
        <end position="211"/>
    </location>
</feature>
<feature type="region of interest" description="Disordered" evidence="1">
    <location>
        <begin position="132"/>
        <end position="169"/>
    </location>
</feature>
<dbReference type="VEuPathDB" id="FungiDB:ATEG_08682"/>
<dbReference type="OrthoDB" id="5361617at2759"/>
<accession>A0A5M3ZD91</accession>
<dbReference type="AlphaFoldDB" id="A0A5M3ZD91"/>
<gene>
    <name evidence="2" type="ORF">ATEIFO6365_0010020800</name>
</gene>
<feature type="compositionally biased region" description="Polar residues" evidence="1">
    <location>
        <begin position="386"/>
        <end position="399"/>
    </location>
</feature>
<keyword evidence="2" id="KW-0808">Transferase</keyword>
<keyword evidence="3" id="KW-1185">Reference proteome</keyword>
<feature type="compositionally biased region" description="Low complexity" evidence="1">
    <location>
        <begin position="351"/>
        <end position="364"/>
    </location>
</feature>
<evidence type="ECO:0000313" key="2">
    <source>
        <dbReference type="EMBL" id="GFF19435.1"/>
    </source>
</evidence>
<feature type="compositionally biased region" description="Low complexity" evidence="1">
    <location>
        <begin position="411"/>
        <end position="422"/>
    </location>
</feature>
<feature type="region of interest" description="Disordered" evidence="1">
    <location>
        <begin position="187"/>
        <end position="247"/>
    </location>
</feature>
<feature type="compositionally biased region" description="Basic and acidic residues" evidence="1">
    <location>
        <begin position="143"/>
        <end position="160"/>
    </location>
</feature>
<dbReference type="Proteomes" id="UP000452235">
    <property type="component" value="Unassembled WGS sequence"/>
</dbReference>
<sequence length="449" mass="49193">MSTGRKVFHCAVDQTALTTNISEIKKWTTNGAITLIVPLYSKCLLFLPPAFVIDTHVFSYASALERLHQLKRAGSQIAINAREAVRFLDKVTSGKDNVAAERVILQGPMEQYEDWSEAEKFFLPEFEEEPEAINGIPADGEVSSEKRDEKERHKEKEGTIPKKTGAPDDLSQMLLNKLNFKKDADATSITSTGTHSGPASRPSSRSSRTSPECANSHVVENGDTKEPKQRPANGHRRSGSNAIIPTVPPALRPLLSALLWRLHSGPDATNAAKACILVTNDRDTQIWAQKFGIGVKNIHQLRTSIQYEEREYKNRCKYVEKTQATEPKSLLAYEDESDEDELVFVPRGRGKSSSKGSRGGNNRKTTAPKTVAPPVESTMEIPTQPIDPNSFSRSLSVPSKQPPTVDLSTQSGAARGIAGASRHPNHNRRGGTRGGSRGGSRGRGKLWVP</sequence>
<organism evidence="2 3">
    <name type="scientific">Aspergillus terreus</name>
    <dbReference type="NCBI Taxonomy" id="33178"/>
    <lineage>
        <taxon>Eukaryota</taxon>
        <taxon>Fungi</taxon>
        <taxon>Dikarya</taxon>
        <taxon>Ascomycota</taxon>
        <taxon>Pezizomycotina</taxon>
        <taxon>Eurotiomycetes</taxon>
        <taxon>Eurotiomycetidae</taxon>
        <taxon>Eurotiales</taxon>
        <taxon>Aspergillaceae</taxon>
        <taxon>Aspergillus</taxon>
        <taxon>Aspergillus subgen. Circumdati</taxon>
    </lineage>
</organism>
<feature type="compositionally biased region" description="Basic and acidic residues" evidence="1">
    <location>
        <begin position="220"/>
        <end position="229"/>
    </location>
</feature>
<feature type="compositionally biased region" description="Basic residues" evidence="1">
    <location>
        <begin position="440"/>
        <end position="449"/>
    </location>
</feature>
<comment type="caution">
    <text evidence="2">The sequence shown here is derived from an EMBL/GenBank/DDBJ whole genome shotgun (WGS) entry which is preliminary data.</text>
</comment>
<protein>
    <submittedName>
        <fullName evidence="2">Thiosulfate sulfurtransferase</fullName>
    </submittedName>
</protein>
<feature type="compositionally biased region" description="Acidic residues" evidence="1">
    <location>
        <begin position="333"/>
        <end position="342"/>
    </location>
</feature>
<reference evidence="2 3" key="1">
    <citation type="submission" date="2020-01" db="EMBL/GenBank/DDBJ databases">
        <title>Aspergillus terreus IFO 6365 whole genome shotgun sequence.</title>
        <authorList>
            <person name="Kanamasa S."/>
            <person name="Takahashi H."/>
        </authorList>
    </citation>
    <scope>NUCLEOTIDE SEQUENCE [LARGE SCALE GENOMIC DNA]</scope>
    <source>
        <strain evidence="2 3">IFO 6365</strain>
    </source>
</reference>